<sequence length="1549" mass="172437">MTTTTMLSEREILSLVEPLLPNGVGIKCVISTTNPKRLCLEHLESIEGGGGKGRNAGEGEDGNDEDDDSDEDDIEDDNFGESMRETTSAHTKKNGADEKKKKDALLDVEIIVGEERIRDAKVAIAKLCDDKSHNAGVKTATPSAFEEEILRAKHKNKNKGTLRIPVACLETRCKRALFLVYPHRAHTLRTCAQFSPSVFGDSKSRRCLIARQLVEGLSITHENGLHMRGRVGLENCSINEDKAKEAIEKNVELTMTPLIEIGALARASNHAVTSTPTHSVENREERDKEDAMEEDRRNLRGLTAAWRLGAISNLEYISRINAISGRREGDFRFHAFMPWVIDFSKHPFSSSMNERAWRSTAEDDDDDEDKPLFGYRDLTKTKARLMKGDEMLDRSFVNFGYHLLDDPSMSELGACVQSARNLSKAMLQKFVRPDWEPNEYPKSIQRVFETTPDECLPRFYYDPSIFKSSLIEDGLHDLQVPAWISSSGDADEFVRIHRSCLESDFVSKRLHAWFDVHFGYQVGTASNNPSAVEAKNTCKVGEDNGKLLAYGRTKVFRYPHPVRKTRNSPLRAISLNGDGEEVDEDDEEYEDVLKKYRNVDLNESQDEVYVDALTTPEKTSKKNASEINDLRALGAALFTIFTNRDIPEHFREIRERALVDTLGAFVDVNDFNLESDTREEMRVLLDAIDDSNEIPDLIEKLIFDETPPSAKEILKLDAFLNAKALEDLRKVRNDSRLGSTKRLVACDEIARRAIQSLKDIGNDRNAVQSFKAATIHASIIVEESMHAIACASKAHLEKYSRRSMERAMTAASLFQSCAEYLCALEHISRTLSSMMTATNISMYILRKPNILAKRVLLAQYSECLESGANENVSSRKGGSSAKEMIYRINEEGPSFRRELLHPAVLTSVASAVCSDYDFEEKILPSVLSIATSPRTDVNEEEFTASMAVLEQIISRLCMPVLLRIVVAPLISLIQNSVNRDGVDRAKQAIEMIRNARRLPAHLDIIEFMSLSTTETNAQKENVKKIERKKSREIALLSLERYVATGGDSGIADIDADDADDDSEEEIDEAVVKIRNRGPWIFLPGDSVASSNSPSALLSSSIGFFRDESTKPWVVRLETLAKWRAHSRGFGVDARKSIEMPNRESSNAKIYSRSVTSDNSRVNGNNNDFFDGNGALRVSESETRVLTCGAHYRGGLRRGTACRIWYISASPKNKESSIANATSFLQFRAPFAIHEPDANIRAGCFLDPQGETIATADDAGYLSLFLAKVSKRSSNNSFDDTIYDDIDSDEFNDGAECPTLWRSRDKSLLSRRDGFSCLAHDSNLSTLVAGTLRGSIAIADCETGSFTRTHVLSEEANARVRSIECNGASNIFCSFGNGSVAAIDARTCKVFANFQAHDDHCTRVRCLENHQGTSNFQFITSSNDGIVNVWDARKFSSRSTARVRSFHVPPSDARAHQMSSSDKNKHRAKGNAICDFDMLDSKSCFIATVANGIGVFDAEDSSAADDEMSSKVETMSLYDDGNSALRAIQILPRSRLFVALSSDGMVRVCR</sequence>
<reference evidence="3 4" key="1">
    <citation type="submission" date="2011-10" db="EMBL/GenBank/DDBJ databases">
        <authorList>
            <person name="Genoscope - CEA"/>
        </authorList>
    </citation>
    <scope>NUCLEOTIDE SEQUENCE [LARGE SCALE GENOMIC DNA]</scope>
    <source>
        <strain evidence="3 4">RCC 1105</strain>
    </source>
</reference>
<proteinExistence type="predicted"/>
<dbReference type="InterPro" id="IPR001680">
    <property type="entry name" value="WD40_rpt"/>
</dbReference>
<dbReference type="EMBL" id="FO082273">
    <property type="protein sequence ID" value="CCO17347.1"/>
    <property type="molecule type" value="Genomic_DNA"/>
</dbReference>
<feature type="compositionally biased region" description="Polar residues" evidence="1">
    <location>
        <begin position="270"/>
        <end position="279"/>
    </location>
</feature>
<feature type="compositionally biased region" description="Acidic residues" evidence="1">
    <location>
        <begin position="58"/>
        <end position="79"/>
    </location>
</feature>
<feature type="region of interest" description="Disordered" evidence="1">
    <location>
        <begin position="269"/>
        <end position="295"/>
    </location>
</feature>
<dbReference type="Proteomes" id="UP000198341">
    <property type="component" value="Chromosome 6"/>
</dbReference>
<evidence type="ECO:0000313" key="3">
    <source>
        <dbReference type="EMBL" id="CCO17347.1"/>
    </source>
</evidence>
<dbReference type="eggNOG" id="KOG1786">
    <property type="taxonomic scope" value="Eukaryota"/>
</dbReference>
<gene>
    <name evidence="3" type="ORF">Bathy06g02130</name>
</gene>
<dbReference type="KEGG" id="bpg:Bathy06g02130"/>
<dbReference type="SUPFAM" id="SSF50978">
    <property type="entry name" value="WD40 repeat-like"/>
    <property type="match status" value="1"/>
</dbReference>
<accession>K8EGT5</accession>
<dbReference type="Gene3D" id="1.10.1540.10">
    <property type="entry name" value="BEACH domain"/>
    <property type="match status" value="1"/>
</dbReference>
<dbReference type="GeneID" id="19015193"/>
<dbReference type="SMART" id="SM00320">
    <property type="entry name" value="WD40"/>
    <property type="match status" value="2"/>
</dbReference>
<dbReference type="InterPro" id="IPR036372">
    <property type="entry name" value="BEACH_dom_sf"/>
</dbReference>
<evidence type="ECO:0000313" key="4">
    <source>
        <dbReference type="Proteomes" id="UP000198341"/>
    </source>
</evidence>
<name>K8EGT5_9CHLO</name>
<evidence type="ECO:0000259" key="2">
    <source>
        <dbReference type="PROSITE" id="PS50197"/>
    </source>
</evidence>
<dbReference type="PANTHER" id="PTHR44662:SF1">
    <property type="entry name" value="WD REPEAT-CONTAINING PROTEIN 81"/>
    <property type="match status" value="1"/>
</dbReference>
<evidence type="ECO:0000256" key="1">
    <source>
        <dbReference type="SAM" id="MobiDB-lite"/>
    </source>
</evidence>
<dbReference type="SUPFAM" id="SSF81837">
    <property type="entry name" value="BEACH domain"/>
    <property type="match status" value="1"/>
</dbReference>
<organism evidence="3 4">
    <name type="scientific">Bathycoccus prasinos</name>
    <dbReference type="NCBI Taxonomy" id="41875"/>
    <lineage>
        <taxon>Eukaryota</taxon>
        <taxon>Viridiplantae</taxon>
        <taxon>Chlorophyta</taxon>
        <taxon>Mamiellophyceae</taxon>
        <taxon>Mamiellales</taxon>
        <taxon>Bathycoccaceae</taxon>
        <taxon>Bathycoccus</taxon>
    </lineage>
</organism>
<feature type="compositionally biased region" description="Basic and acidic residues" evidence="1">
    <location>
        <begin position="280"/>
        <end position="295"/>
    </location>
</feature>
<feature type="compositionally biased region" description="Gly residues" evidence="1">
    <location>
        <begin position="47"/>
        <end position="56"/>
    </location>
</feature>
<keyword evidence="4" id="KW-1185">Reference proteome</keyword>
<dbReference type="SMART" id="SM01026">
    <property type="entry name" value="Beach"/>
    <property type="match status" value="1"/>
</dbReference>
<dbReference type="InterPro" id="IPR015943">
    <property type="entry name" value="WD40/YVTN_repeat-like_dom_sf"/>
</dbReference>
<dbReference type="InterPro" id="IPR052651">
    <property type="entry name" value="WDR81"/>
</dbReference>
<dbReference type="Pfam" id="PF02138">
    <property type="entry name" value="Beach"/>
    <property type="match status" value="1"/>
</dbReference>
<dbReference type="OrthoDB" id="29306at2759"/>
<dbReference type="RefSeq" id="XP_007512747.1">
    <property type="nucleotide sequence ID" value="XM_007512685.1"/>
</dbReference>
<dbReference type="InterPro" id="IPR036322">
    <property type="entry name" value="WD40_repeat_dom_sf"/>
</dbReference>
<feature type="region of interest" description="Disordered" evidence="1">
    <location>
        <begin position="45"/>
        <end position="99"/>
    </location>
</feature>
<protein>
    <recommendedName>
        <fullName evidence="2">BEACH domain-containing protein</fullName>
    </recommendedName>
</protein>
<dbReference type="PANTHER" id="PTHR44662">
    <property type="entry name" value="WD REPEAT-CONTAINING PROTEIN 81"/>
    <property type="match status" value="1"/>
</dbReference>
<dbReference type="PROSITE" id="PS50197">
    <property type="entry name" value="BEACH"/>
    <property type="match status" value="1"/>
</dbReference>
<dbReference type="InterPro" id="IPR000409">
    <property type="entry name" value="BEACH_dom"/>
</dbReference>
<feature type="domain" description="BEACH" evidence="2">
    <location>
        <begin position="291"/>
        <end position="581"/>
    </location>
</feature>
<dbReference type="Gene3D" id="2.130.10.10">
    <property type="entry name" value="YVTN repeat-like/Quinoprotein amine dehydrogenase"/>
    <property type="match status" value="1"/>
</dbReference>